<dbReference type="OrthoDB" id="6158110at2759"/>
<name>A0A8B6CDX2_MYTGA</name>
<accession>A0A8B6CDX2</accession>
<protein>
    <submittedName>
        <fullName evidence="3">Uncharacterized protein</fullName>
    </submittedName>
</protein>
<keyword evidence="1" id="KW-0175">Coiled coil</keyword>
<reference evidence="3" key="1">
    <citation type="submission" date="2018-11" db="EMBL/GenBank/DDBJ databases">
        <authorList>
            <person name="Alioto T."/>
            <person name="Alioto T."/>
        </authorList>
    </citation>
    <scope>NUCLEOTIDE SEQUENCE</scope>
</reference>
<comment type="caution">
    <text evidence="3">The sequence shown here is derived from an EMBL/GenBank/DDBJ whole genome shotgun (WGS) entry which is preliminary data.</text>
</comment>
<evidence type="ECO:0000256" key="2">
    <source>
        <dbReference type="SAM" id="MobiDB-lite"/>
    </source>
</evidence>
<evidence type="ECO:0000313" key="4">
    <source>
        <dbReference type="Proteomes" id="UP000596742"/>
    </source>
</evidence>
<dbReference type="Proteomes" id="UP000596742">
    <property type="component" value="Unassembled WGS sequence"/>
</dbReference>
<keyword evidence="4" id="KW-1185">Reference proteome</keyword>
<dbReference type="EMBL" id="UYJE01001561">
    <property type="protein sequence ID" value="VDI03056.1"/>
    <property type="molecule type" value="Genomic_DNA"/>
</dbReference>
<sequence length="148" mass="17057">MPEVTKTRELSILTKTPTHYLVKYTGSKTYKVRIRDLFRLKGERQSKTSRKVPLSKTGPSESTTRPSVSTSRTVPPTSLTPTQPTMYAGSNFPDNDKIIKLLHVIIEQNTKLEHKLDAMNRRLMTIEVKQDTMIDLLQRCDKFLEYET</sequence>
<dbReference type="AlphaFoldDB" id="A0A8B6CDX2"/>
<organism evidence="3 4">
    <name type="scientific">Mytilus galloprovincialis</name>
    <name type="common">Mediterranean mussel</name>
    <dbReference type="NCBI Taxonomy" id="29158"/>
    <lineage>
        <taxon>Eukaryota</taxon>
        <taxon>Metazoa</taxon>
        <taxon>Spiralia</taxon>
        <taxon>Lophotrochozoa</taxon>
        <taxon>Mollusca</taxon>
        <taxon>Bivalvia</taxon>
        <taxon>Autobranchia</taxon>
        <taxon>Pteriomorphia</taxon>
        <taxon>Mytilida</taxon>
        <taxon>Mytiloidea</taxon>
        <taxon>Mytilidae</taxon>
        <taxon>Mytilinae</taxon>
        <taxon>Mytilus</taxon>
    </lineage>
</organism>
<evidence type="ECO:0000256" key="1">
    <source>
        <dbReference type="SAM" id="Coils"/>
    </source>
</evidence>
<feature type="region of interest" description="Disordered" evidence="2">
    <location>
        <begin position="43"/>
        <end position="90"/>
    </location>
</feature>
<evidence type="ECO:0000313" key="3">
    <source>
        <dbReference type="EMBL" id="VDI03056.1"/>
    </source>
</evidence>
<feature type="coiled-coil region" evidence="1">
    <location>
        <begin position="102"/>
        <end position="129"/>
    </location>
</feature>
<proteinExistence type="predicted"/>
<gene>
    <name evidence="3" type="ORF">MGAL_10B069149</name>
</gene>
<feature type="compositionally biased region" description="Low complexity" evidence="2">
    <location>
        <begin position="59"/>
        <end position="82"/>
    </location>
</feature>